<feature type="transmembrane region" description="Helical" evidence="8">
    <location>
        <begin position="26"/>
        <end position="51"/>
    </location>
</feature>
<gene>
    <name evidence="10" type="ORF">GCM10010842_18300</name>
</gene>
<dbReference type="PANTHER" id="PTHR43029">
    <property type="entry name" value="AMMONIUM TRANSPORTER MEP2"/>
    <property type="match status" value="1"/>
</dbReference>
<evidence type="ECO:0000256" key="7">
    <source>
        <dbReference type="ARBA" id="ARBA00023177"/>
    </source>
</evidence>
<comment type="caution">
    <text evidence="10">The sequence shown here is derived from an EMBL/GenBank/DDBJ whole genome shotgun (WGS) entry which is preliminary data.</text>
</comment>
<evidence type="ECO:0000256" key="3">
    <source>
        <dbReference type="ARBA" id="ARBA00022448"/>
    </source>
</evidence>
<evidence type="ECO:0000313" key="10">
    <source>
        <dbReference type="EMBL" id="GGN36927.1"/>
    </source>
</evidence>
<feature type="domain" description="Ammonium transporter AmtB-like" evidence="9">
    <location>
        <begin position="27"/>
        <end position="70"/>
    </location>
</feature>
<keyword evidence="6 8" id="KW-0472">Membrane</keyword>
<reference evidence="11" key="1">
    <citation type="journal article" date="2019" name="Int. J. Syst. Evol. Microbiol.">
        <title>The Global Catalogue of Microorganisms (GCM) 10K type strain sequencing project: providing services to taxonomists for standard genome sequencing and annotation.</title>
        <authorList>
            <consortium name="The Broad Institute Genomics Platform"/>
            <consortium name="The Broad Institute Genome Sequencing Center for Infectious Disease"/>
            <person name="Wu L."/>
            <person name="Ma J."/>
        </authorList>
    </citation>
    <scope>NUCLEOTIDE SEQUENCE [LARGE SCALE GENOMIC DNA]</scope>
    <source>
        <strain evidence="11">JCM 16918</strain>
    </source>
</reference>
<dbReference type="RefSeq" id="WP_308424868.1">
    <property type="nucleotide sequence ID" value="NZ_BMOR01000006.1"/>
</dbReference>
<dbReference type="Pfam" id="PF00909">
    <property type="entry name" value="Ammonium_transp"/>
    <property type="match status" value="1"/>
</dbReference>
<dbReference type="InterPro" id="IPR001905">
    <property type="entry name" value="Ammonium_transpt"/>
</dbReference>
<accession>A0ABQ2J4Z4</accession>
<dbReference type="InterPro" id="IPR024041">
    <property type="entry name" value="NH4_transpt_AmtB-like_dom"/>
</dbReference>
<dbReference type="PANTHER" id="PTHR43029:SF10">
    <property type="entry name" value="AMMONIUM TRANSPORTER MEP2"/>
    <property type="match status" value="1"/>
</dbReference>
<dbReference type="EMBL" id="BMOR01000006">
    <property type="protein sequence ID" value="GGN36927.1"/>
    <property type="molecule type" value="Genomic_DNA"/>
</dbReference>
<comment type="subcellular location">
    <subcellularLocation>
        <location evidence="1">Membrane</location>
        <topology evidence="1">Multi-pass membrane protein</topology>
    </subcellularLocation>
</comment>
<dbReference type="Gene3D" id="1.10.3430.10">
    <property type="entry name" value="Ammonium transporter AmtB like domains"/>
    <property type="match status" value="1"/>
</dbReference>
<keyword evidence="3" id="KW-0813">Transport</keyword>
<sequence>MRRALALLALLGGTAAQTPTFSGSDTAFILLRSALVLLMIPGLAIFYGGLVRAGSVLNTMMMSFAAMGVASSPGSPWGTPWPSGPAGTP</sequence>
<evidence type="ECO:0000256" key="5">
    <source>
        <dbReference type="ARBA" id="ARBA00022989"/>
    </source>
</evidence>
<proteinExistence type="inferred from homology"/>
<evidence type="ECO:0000256" key="6">
    <source>
        <dbReference type="ARBA" id="ARBA00023136"/>
    </source>
</evidence>
<evidence type="ECO:0000256" key="4">
    <source>
        <dbReference type="ARBA" id="ARBA00022692"/>
    </source>
</evidence>
<evidence type="ECO:0000259" key="9">
    <source>
        <dbReference type="Pfam" id="PF00909"/>
    </source>
</evidence>
<comment type="similarity">
    <text evidence="2">Belongs to the ammonia transporter channel (TC 1.A.11.2) family.</text>
</comment>
<organism evidence="10 11">
    <name type="scientific">Deinococcus daejeonensis</name>
    <dbReference type="NCBI Taxonomy" id="1007098"/>
    <lineage>
        <taxon>Bacteria</taxon>
        <taxon>Thermotogati</taxon>
        <taxon>Deinococcota</taxon>
        <taxon>Deinococci</taxon>
        <taxon>Deinococcales</taxon>
        <taxon>Deinococcaceae</taxon>
        <taxon>Deinococcus</taxon>
    </lineage>
</organism>
<protein>
    <recommendedName>
        <fullName evidence="9">Ammonium transporter AmtB-like domain-containing protein</fullName>
    </recommendedName>
</protein>
<keyword evidence="7" id="KW-0924">Ammonia transport</keyword>
<name>A0ABQ2J4Z4_9DEIO</name>
<keyword evidence="5 8" id="KW-1133">Transmembrane helix</keyword>
<evidence type="ECO:0000313" key="11">
    <source>
        <dbReference type="Proteomes" id="UP000645517"/>
    </source>
</evidence>
<evidence type="ECO:0000256" key="2">
    <source>
        <dbReference type="ARBA" id="ARBA00005887"/>
    </source>
</evidence>
<dbReference type="SUPFAM" id="SSF111352">
    <property type="entry name" value="Ammonium transporter"/>
    <property type="match status" value="1"/>
</dbReference>
<dbReference type="Proteomes" id="UP000645517">
    <property type="component" value="Unassembled WGS sequence"/>
</dbReference>
<evidence type="ECO:0000256" key="1">
    <source>
        <dbReference type="ARBA" id="ARBA00004141"/>
    </source>
</evidence>
<dbReference type="InterPro" id="IPR029020">
    <property type="entry name" value="Ammonium/urea_transptr"/>
</dbReference>
<keyword evidence="4 8" id="KW-0812">Transmembrane</keyword>
<keyword evidence="11" id="KW-1185">Reference proteome</keyword>
<evidence type="ECO:0000256" key="8">
    <source>
        <dbReference type="SAM" id="Phobius"/>
    </source>
</evidence>